<accession>A0A644WQF4</accession>
<dbReference type="EMBL" id="VSSQ01001162">
    <property type="protein sequence ID" value="MPM05751.1"/>
    <property type="molecule type" value="Genomic_DNA"/>
</dbReference>
<organism evidence="1">
    <name type="scientific">bioreactor metagenome</name>
    <dbReference type="NCBI Taxonomy" id="1076179"/>
    <lineage>
        <taxon>unclassified sequences</taxon>
        <taxon>metagenomes</taxon>
        <taxon>ecological metagenomes</taxon>
    </lineage>
</organism>
<protein>
    <recommendedName>
        <fullName evidence="2">6-bladed beta-propeller</fullName>
    </recommendedName>
</protein>
<gene>
    <name evidence="1" type="ORF">SDC9_52042</name>
</gene>
<reference evidence="1" key="1">
    <citation type="submission" date="2019-08" db="EMBL/GenBank/DDBJ databases">
        <authorList>
            <person name="Kucharzyk K."/>
            <person name="Murdoch R.W."/>
            <person name="Higgins S."/>
            <person name="Loffler F."/>
        </authorList>
    </citation>
    <scope>NUCLEOTIDE SEQUENCE</scope>
</reference>
<name>A0A644WQF4_9ZZZZ</name>
<sequence length="373" mass="43524">MNKFWICLLVFAGFFSCKKNVEYVDLSNSIDLRGSAKERITLINENIYEFVSGISFIFLENTSGVNPDQIRSVIQSDNYVFLQNNRELRIFNKNGSEYQRIEDIDYFDIDTCNKQVVVFKAPDTIMYYSVSGDLLNKNTIPTNGSKIHSFKCVNDGKLFIAMQSVDKQEIHIYDRKNNSIECIQHWENSIASFDCFYLAKDSIIRQVPLFVYSRDSAGLYYKYLFSDTIYKYNKSLTIDKNLYFGDDKVKFNPTDKKDKYGMFISGFWKTRTHRFFQFKRMDDQGRYSGIALHSIDGKVVDTSISFTIPTQIIFTSGDSRLFSDQWDGAMLQVLRYDSSKIKPFFFKENIQLPDSLKHHNLSHDLFITKFSSL</sequence>
<dbReference type="InterPro" id="IPR011044">
    <property type="entry name" value="Quino_amine_DH_bsu"/>
</dbReference>
<comment type="caution">
    <text evidence="1">The sequence shown here is derived from an EMBL/GenBank/DDBJ whole genome shotgun (WGS) entry which is preliminary data.</text>
</comment>
<evidence type="ECO:0000313" key="1">
    <source>
        <dbReference type="EMBL" id="MPM05751.1"/>
    </source>
</evidence>
<dbReference type="PROSITE" id="PS51257">
    <property type="entry name" value="PROKAR_LIPOPROTEIN"/>
    <property type="match status" value="1"/>
</dbReference>
<proteinExistence type="predicted"/>
<evidence type="ECO:0008006" key="2">
    <source>
        <dbReference type="Google" id="ProtNLM"/>
    </source>
</evidence>
<dbReference type="SUPFAM" id="SSF50969">
    <property type="entry name" value="YVTN repeat-like/Quinoprotein amine dehydrogenase"/>
    <property type="match status" value="1"/>
</dbReference>
<dbReference type="AlphaFoldDB" id="A0A644WQF4"/>